<dbReference type="Gene3D" id="1.10.10.430">
    <property type="entry name" value="Phosphatase 2C, C-terminal domain suprefamily"/>
    <property type="match status" value="1"/>
</dbReference>
<dbReference type="InterPro" id="IPR000222">
    <property type="entry name" value="PP2C_BS"/>
</dbReference>
<evidence type="ECO:0000256" key="16">
    <source>
        <dbReference type="RuleBase" id="RU003465"/>
    </source>
</evidence>
<evidence type="ECO:0000256" key="3">
    <source>
        <dbReference type="ARBA" id="ARBA00004514"/>
    </source>
</evidence>
<dbReference type="RefSeq" id="XP_024347478.1">
    <property type="nucleotide sequence ID" value="XM_024498076.1"/>
</dbReference>
<protein>
    <submittedName>
        <fullName evidence="19">Protein phosphatase</fullName>
    </submittedName>
</protein>
<name>W6UD78_ECHGR</name>
<keyword evidence="13" id="KW-0472">Membrane</keyword>
<feature type="domain" description="PPM-type phosphatase" evidence="18">
    <location>
        <begin position="23"/>
        <end position="291"/>
    </location>
</feature>
<evidence type="ECO:0000256" key="14">
    <source>
        <dbReference type="ARBA" id="ARBA00023211"/>
    </source>
</evidence>
<accession>W6UD78</accession>
<dbReference type="Pfam" id="PF00481">
    <property type="entry name" value="PP2C"/>
    <property type="match status" value="1"/>
</dbReference>
<dbReference type="PROSITE" id="PS01032">
    <property type="entry name" value="PPM_1"/>
    <property type="match status" value="1"/>
</dbReference>
<keyword evidence="8" id="KW-0519">Myristate</keyword>
<evidence type="ECO:0000256" key="10">
    <source>
        <dbReference type="ARBA" id="ARBA00022801"/>
    </source>
</evidence>
<dbReference type="AlphaFoldDB" id="W6UD78"/>
<dbReference type="GO" id="GO:0004722">
    <property type="term" value="F:protein serine/threonine phosphatase activity"/>
    <property type="evidence" value="ECO:0007669"/>
    <property type="project" value="InterPro"/>
</dbReference>
<dbReference type="GO" id="GO:0016020">
    <property type="term" value="C:membrane"/>
    <property type="evidence" value="ECO:0007669"/>
    <property type="project" value="UniProtKB-SubCell"/>
</dbReference>
<evidence type="ECO:0000256" key="8">
    <source>
        <dbReference type="ARBA" id="ARBA00022707"/>
    </source>
</evidence>
<keyword evidence="15" id="KW-0449">Lipoprotein</keyword>
<dbReference type="Pfam" id="PF07830">
    <property type="entry name" value="PP2C_C"/>
    <property type="match status" value="1"/>
</dbReference>
<comment type="cofactor">
    <cofactor evidence="2">
        <name>Mg(2+)</name>
        <dbReference type="ChEBI" id="CHEBI:18420"/>
    </cofactor>
</comment>
<evidence type="ECO:0000256" key="11">
    <source>
        <dbReference type="ARBA" id="ARBA00022842"/>
    </source>
</evidence>
<organism evidence="19 20">
    <name type="scientific">Echinococcus granulosus</name>
    <name type="common">Hydatid tapeworm</name>
    <dbReference type="NCBI Taxonomy" id="6210"/>
    <lineage>
        <taxon>Eukaryota</taxon>
        <taxon>Metazoa</taxon>
        <taxon>Spiralia</taxon>
        <taxon>Lophotrochozoa</taxon>
        <taxon>Platyhelminthes</taxon>
        <taxon>Cestoda</taxon>
        <taxon>Eucestoda</taxon>
        <taxon>Cyclophyllidea</taxon>
        <taxon>Taeniidae</taxon>
        <taxon>Echinococcus</taxon>
        <taxon>Echinococcus granulosus group</taxon>
    </lineage>
</organism>
<comment type="cofactor">
    <cofactor evidence="1">
        <name>Mn(2+)</name>
        <dbReference type="ChEBI" id="CHEBI:29035"/>
    </cofactor>
</comment>
<comment type="caution">
    <text evidence="19">The sequence shown here is derived from an EMBL/GenBank/DDBJ whole genome shotgun (WGS) entry which is preliminary data.</text>
</comment>
<evidence type="ECO:0000256" key="4">
    <source>
        <dbReference type="ARBA" id="ARBA00004635"/>
    </source>
</evidence>
<keyword evidence="7" id="KW-0597">Phosphoprotein</keyword>
<dbReference type="OMA" id="KRMAINI"/>
<evidence type="ECO:0000256" key="1">
    <source>
        <dbReference type="ARBA" id="ARBA00001936"/>
    </source>
</evidence>
<dbReference type="STRING" id="6210.W6UD78"/>
<dbReference type="Proteomes" id="UP000019149">
    <property type="component" value="Unassembled WGS sequence"/>
</dbReference>
<keyword evidence="6" id="KW-0963">Cytoplasm</keyword>
<dbReference type="InterPro" id="IPR036457">
    <property type="entry name" value="PPM-type-like_dom_sf"/>
</dbReference>
<dbReference type="InterPro" id="IPR012911">
    <property type="entry name" value="PP2C_C"/>
</dbReference>
<dbReference type="InterPro" id="IPR001932">
    <property type="entry name" value="PPM-type_phosphatase-like_dom"/>
</dbReference>
<dbReference type="GeneID" id="36344542"/>
<evidence type="ECO:0000313" key="20">
    <source>
        <dbReference type="Proteomes" id="UP000019149"/>
    </source>
</evidence>
<dbReference type="OrthoDB" id="10264738at2759"/>
<keyword evidence="11" id="KW-0460">Magnesium</keyword>
<proteinExistence type="inferred from homology"/>
<dbReference type="KEGG" id="egl:EGR_08827"/>
<dbReference type="InterPro" id="IPR015655">
    <property type="entry name" value="PP2C"/>
</dbReference>
<evidence type="ECO:0000256" key="7">
    <source>
        <dbReference type="ARBA" id="ARBA00022553"/>
    </source>
</evidence>
<dbReference type="GO" id="GO:0000287">
    <property type="term" value="F:magnesium ion binding"/>
    <property type="evidence" value="ECO:0007669"/>
    <property type="project" value="InterPro"/>
</dbReference>
<evidence type="ECO:0000256" key="13">
    <source>
        <dbReference type="ARBA" id="ARBA00023136"/>
    </source>
</evidence>
<keyword evidence="20" id="KW-1185">Reference proteome</keyword>
<evidence type="ECO:0000256" key="12">
    <source>
        <dbReference type="ARBA" id="ARBA00022912"/>
    </source>
</evidence>
<evidence type="ECO:0000256" key="9">
    <source>
        <dbReference type="ARBA" id="ARBA00022723"/>
    </source>
</evidence>
<dbReference type="PROSITE" id="PS51746">
    <property type="entry name" value="PPM_2"/>
    <property type="match status" value="1"/>
</dbReference>
<evidence type="ECO:0000256" key="2">
    <source>
        <dbReference type="ARBA" id="ARBA00001946"/>
    </source>
</evidence>
<comment type="subcellular location">
    <subcellularLocation>
        <location evidence="3">Cytoplasm</location>
        <location evidence="3">Cytosol</location>
    </subcellularLocation>
    <subcellularLocation>
        <location evidence="4">Membrane</location>
        <topology evidence="4">Lipid-anchor</topology>
    </subcellularLocation>
</comment>
<gene>
    <name evidence="19" type="ORF">EGR_08827</name>
</gene>
<dbReference type="FunFam" id="3.60.40.10:FF:000001">
    <property type="entry name" value="protein phosphatase 1B isoform X1"/>
    <property type="match status" value="1"/>
</dbReference>
<evidence type="ECO:0000256" key="6">
    <source>
        <dbReference type="ARBA" id="ARBA00022490"/>
    </source>
</evidence>
<dbReference type="GO" id="GO:0005829">
    <property type="term" value="C:cytosol"/>
    <property type="evidence" value="ECO:0007669"/>
    <property type="project" value="UniProtKB-SubCell"/>
</dbReference>
<evidence type="ECO:0000256" key="17">
    <source>
        <dbReference type="SAM" id="MobiDB-lite"/>
    </source>
</evidence>
<evidence type="ECO:0000256" key="15">
    <source>
        <dbReference type="ARBA" id="ARBA00023288"/>
    </source>
</evidence>
<dbReference type="Gene3D" id="3.60.40.10">
    <property type="entry name" value="PPM-type phosphatase domain"/>
    <property type="match status" value="1"/>
</dbReference>
<dbReference type="InterPro" id="IPR036580">
    <property type="entry name" value="PP2C_C_sf"/>
</dbReference>
<sequence length="398" mass="43578">MGAFLDKPNTRKSSDSGKGNNVAYGVSSMQGWRMEMEDAHVAKTSLPGELKTWCYFGVFDGHAGSRVSELCSKYLLDHILNTPIFKELIASTEKHGAIEEIKGGIVAGFMAFDEFILKDSPQEKSGSTSVVAFVTPTHYFIANCGDSRGVLIKSGKVAFSTEDHKPINPKEHRRITDAGGHVILSRVNGSLAVSRALGDFDYKQIKGQSPADQLVSPEPDVTAIARVKAEDEMLVLACDGVWDVFSNDQLCEYLIHRLKCSCSLSEACEETIDTALFKGSRDNMTMLIVGLDSMPTPDPEMTKLDKELNTAIREMIENVIEMYKDTDRFTSSSISNVIENRSLPNYPPGGLVTKRALIESICSSHPEVSDCQGATHTFTAERSRSSVVGSESATHIYE</sequence>
<keyword evidence="9" id="KW-0479">Metal-binding</keyword>
<dbReference type="CDD" id="cd00143">
    <property type="entry name" value="PP2Cc"/>
    <property type="match status" value="1"/>
</dbReference>
<keyword evidence="12 16" id="KW-0904">Protein phosphatase</keyword>
<keyword evidence="10 16" id="KW-0378">Hydrolase</keyword>
<dbReference type="SMART" id="SM00332">
    <property type="entry name" value="PP2Cc"/>
    <property type="match status" value="1"/>
</dbReference>
<keyword evidence="14" id="KW-0464">Manganese</keyword>
<reference evidence="19 20" key="1">
    <citation type="journal article" date="2013" name="Nat. Genet.">
        <title>The genome of the hydatid tapeworm Echinococcus granulosus.</title>
        <authorList>
            <person name="Zheng H."/>
            <person name="Zhang W."/>
            <person name="Zhang L."/>
            <person name="Zhang Z."/>
            <person name="Li J."/>
            <person name="Lu G."/>
            <person name="Zhu Y."/>
            <person name="Wang Y."/>
            <person name="Huang Y."/>
            <person name="Liu J."/>
            <person name="Kang H."/>
            <person name="Chen J."/>
            <person name="Wang L."/>
            <person name="Chen A."/>
            <person name="Yu S."/>
            <person name="Gao Z."/>
            <person name="Jin L."/>
            <person name="Gu W."/>
            <person name="Wang Z."/>
            <person name="Zhao L."/>
            <person name="Shi B."/>
            <person name="Wen H."/>
            <person name="Lin R."/>
            <person name="Jones M.K."/>
            <person name="Brejova B."/>
            <person name="Vinar T."/>
            <person name="Zhao G."/>
            <person name="McManus D.P."/>
            <person name="Chen Z."/>
            <person name="Zhou Y."/>
            <person name="Wang S."/>
        </authorList>
    </citation>
    <scope>NUCLEOTIDE SEQUENCE [LARGE SCALE GENOMIC DNA]</scope>
</reference>
<evidence type="ECO:0000313" key="19">
    <source>
        <dbReference type="EMBL" id="EUB56282.1"/>
    </source>
</evidence>
<dbReference type="GO" id="GO:0030145">
    <property type="term" value="F:manganese ion binding"/>
    <property type="evidence" value="ECO:0007669"/>
    <property type="project" value="InterPro"/>
</dbReference>
<evidence type="ECO:0000256" key="5">
    <source>
        <dbReference type="ARBA" id="ARBA00006702"/>
    </source>
</evidence>
<dbReference type="PANTHER" id="PTHR47992">
    <property type="entry name" value="PROTEIN PHOSPHATASE"/>
    <property type="match status" value="1"/>
</dbReference>
<dbReference type="SUPFAM" id="SSF81606">
    <property type="entry name" value="PP2C-like"/>
    <property type="match status" value="1"/>
</dbReference>
<feature type="region of interest" description="Disordered" evidence="17">
    <location>
        <begin position="1"/>
        <end position="20"/>
    </location>
</feature>
<comment type="similarity">
    <text evidence="5 16">Belongs to the PP2C family.</text>
</comment>
<dbReference type="CTD" id="36344542"/>
<evidence type="ECO:0000259" key="18">
    <source>
        <dbReference type="PROSITE" id="PS51746"/>
    </source>
</evidence>
<dbReference type="EMBL" id="APAU02000121">
    <property type="protein sequence ID" value="EUB56282.1"/>
    <property type="molecule type" value="Genomic_DNA"/>
</dbReference>